<dbReference type="EMBL" id="BPLR01015827">
    <property type="protein sequence ID" value="GIY78982.1"/>
    <property type="molecule type" value="Genomic_DNA"/>
</dbReference>
<accession>A0AAV4W8B1</accession>
<dbReference type="AlphaFoldDB" id="A0AAV4W8B1"/>
<protein>
    <submittedName>
        <fullName evidence="1">Uncharacterized protein</fullName>
    </submittedName>
</protein>
<reference evidence="1 2" key="1">
    <citation type="submission" date="2021-06" db="EMBL/GenBank/DDBJ databases">
        <title>Caerostris extrusa draft genome.</title>
        <authorList>
            <person name="Kono N."/>
            <person name="Arakawa K."/>
        </authorList>
    </citation>
    <scope>NUCLEOTIDE SEQUENCE [LARGE SCALE GENOMIC DNA]</scope>
</reference>
<organism evidence="1 2">
    <name type="scientific">Caerostris extrusa</name>
    <name type="common">Bark spider</name>
    <name type="synonym">Caerostris bankana</name>
    <dbReference type="NCBI Taxonomy" id="172846"/>
    <lineage>
        <taxon>Eukaryota</taxon>
        <taxon>Metazoa</taxon>
        <taxon>Ecdysozoa</taxon>
        <taxon>Arthropoda</taxon>
        <taxon>Chelicerata</taxon>
        <taxon>Arachnida</taxon>
        <taxon>Araneae</taxon>
        <taxon>Araneomorphae</taxon>
        <taxon>Entelegynae</taxon>
        <taxon>Araneoidea</taxon>
        <taxon>Araneidae</taxon>
        <taxon>Caerostris</taxon>
    </lineage>
</organism>
<name>A0AAV4W8B1_CAEEX</name>
<sequence length="87" mass="10432">MKPTFYSKRIHPTVKRILFMRGREKIFKGLSVTRCIQPHKNNDLCTFGHDTDNKVRRMIFGRRRQVIYRLRVGEDLDNPSSFIIFSF</sequence>
<dbReference type="Proteomes" id="UP001054945">
    <property type="component" value="Unassembled WGS sequence"/>
</dbReference>
<evidence type="ECO:0000313" key="2">
    <source>
        <dbReference type="Proteomes" id="UP001054945"/>
    </source>
</evidence>
<proteinExistence type="predicted"/>
<keyword evidence="2" id="KW-1185">Reference proteome</keyword>
<comment type="caution">
    <text evidence="1">The sequence shown here is derived from an EMBL/GenBank/DDBJ whole genome shotgun (WGS) entry which is preliminary data.</text>
</comment>
<gene>
    <name evidence="1" type="ORF">CEXT_457381</name>
</gene>
<evidence type="ECO:0000313" key="1">
    <source>
        <dbReference type="EMBL" id="GIY78982.1"/>
    </source>
</evidence>